<proteinExistence type="predicted"/>
<feature type="non-terminal residue" evidence="2">
    <location>
        <position position="477"/>
    </location>
</feature>
<accession>A0A7R9QQW8</accession>
<evidence type="ECO:0000259" key="1">
    <source>
        <dbReference type="PROSITE" id="PS50822"/>
    </source>
</evidence>
<dbReference type="SUPFAM" id="SSF53098">
    <property type="entry name" value="Ribonuclease H-like"/>
    <property type="match status" value="1"/>
</dbReference>
<keyword evidence="3" id="KW-1185">Reference proteome</keyword>
<dbReference type="GO" id="GO:0003676">
    <property type="term" value="F:nucleic acid binding"/>
    <property type="evidence" value="ECO:0007669"/>
    <property type="project" value="InterPro"/>
</dbReference>
<dbReference type="PANTHER" id="PTHR22891">
    <property type="entry name" value="EUKARYOTIC TRANSLATION INITIATION FACTOR 2C"/>
    <property type="match status" value="1"/>
</dbReference>
<dbReference type="Gene3D" id="3.30.420.10">
    <property type="entry name" value="Ribonuclease H-like superfamily/Ribonuclease H"/>
    <property type="match status" value="1"/>
</dbReference>
<evidence type="ECO:0000313" key="2">
    <source>
        <dbReference type="EMBL" id="CAD7653821.1"/>
    </source>
</evidence>
<dbReference type="Proteomes" id="UP000728032">
    <property type="component" value="Unassembled WGS sequence"/>
</dbReference>
<dbReference type="EMBL" id="OC921965">
    <property type="protein sequence ID" value="CAD7653821.1"/>
    <property type="molecule type" value="Genomic_DNA"/>
</dbReference>
<dbReference type="SMART" id="SM00950">
    <property type="entry name" value="Piwi"/>
    <property type="match status" value="1"/>
</dbReference>
<gene>
    <name evidence="2" type="ORF">ONB1V03_LOCUS10474</name>
</gene>
<reference evidence="2" key="1">
    <citation type="submission" date="2020-11" db="EMBL/GenBank/DDBJ databases">
        <authorList>
            <person name="Tran Van P."/>
        </authorList>
    </citation>
    <scope>NUCLEOTIDE SEQUENCE</scope>
</reference>
<dbReference type="Pfam" id="PF02171">
    <property type="entry name" value="Piwi"/>
    <property type="match status" value="1"/>
</dbReference>
<dbReference type="OrthoDB" id="6500565at2759"/>
<evidence type="ECO:0000313" key="3">
    <source>
        <dbReference type="Proteomes" id="UP000728032"/>
    </source>
</evidence>
<dbReference type="InterPro" id="IPR003165">
    <property type="entry name" value="Piwi"/>
</dbReference>
<dbReference type="AlphaFoldDB" id="A0A7R9QQW8"/>
<dbReference type="EMBL" id="CAJPVJ010007140">
    <property type="protein sequence ID" value="CAG2171008.1"/>
    <property type="molecule type" value="Genomic_DNA"/>
</dbReference>
<organism evidence="2">
    <name type="scientific">Oppiella nova</name>
    <dbReference type="NCBI Taxonomy" id="334625"/>
    <lineage>
        <taxon>Eukaryota</taxon>
        <taxon>Metazoa</taxon>
        <taxon>Ecdysozoa</taxon>
        <taxon>Arthropoda</taxon>
        <taxon>Chelicerata</taxon>
        <taxon>Arachnida</taxon>
        <taxon>Acari</taxon>
        <taxon>Acariformes</taxon>
        <taxon>Sarcoptiformes</taxon>
        <taxon>Oribatida</taxon>
        <taxon>Brachypylina</taxon>
        <taxon>Oppioidea</taxon>
        <taxon>Oppiidae</taxon>
        <taxon>Oppiella</taxon>
    </lineage>
</organism>
<name>A0A7R9QQW8_9ACAR</name>
<dbReference type="PROSITE" id="PS50822">
    <property type="entry name" value="PIWI"/>
    <property type="match status" value="1"/>
</dbReference>
<sequence>QRPKERFEFVKDTVNKIATESKDLFDELGISLDTKPIEFNARVLDKPVCMGDDRKLFEAKPLSDWFFVSIAPHFDANHDSNVEDFISRLTAEAKRMGITVSKPFVKKVDYRGADTVKLVFEKIKCLPTLPPLVVFCIPYGDGTYHQIKHMADIDVGVMTQCMKISNLMVRSCVRNLLLKINGKLDGKNTMIRDTKPLVFTTGLMVIGADVTHPAPADRMFSSVAALVGSYDPQLTRYSAAIRVQKRSKEEMILAFKDMVVELLYAYKGVKANNQNLPTSLVVFRDGVSQGQFEHVLRHEHKQLLAACATIDLNYKPKITFVVVQKRHNTRLMPQNPYDKDVSKVGNIPAGTVVDTKIVDPVLFEYYLCSHEGAIGTSRPAKYVVLHDDNGFTFDAIERLSYYLCHAYVRSTKSLSVPIPVMYAHLAAKRAKDHIIARNQHMKTLEKQYDGDDEHRVALELNARIKVNDSLRNHFYYC</sequence>
<dbReference type="Gene3D" id="3.40.50.2300">
    <property type="match status" value="1"/>
</dbReference>
<dbReference type="InterPro" id="IPR036397">
    <property type="entry name" value="RNaseH_sf"/>
</dbReference>
<feature type="domain" description="Piwi" evidence="1">
    <location>
        <begin position="132"/>
        <end position="435"/>
    </location>
</feature>
<dbReference type="InterPro" id="IPR012337">
    <property type="entry name" value="RNaseH-like_sf"/>
</dbReference>
<protein>
    <recommendedName>
        <fullName evidence="1">Piwi domain-containing protein</fullName>
    </recommendedName>
</protein>